<dbReference type="AlphaFoldDB" id="A0AAW2G351"/>
<comment type="caution">
    <text evidence="2">The sequence shown here is derived from an EMBL/GenBank/DDBJ whole genome shotgun (WGS) entry which is preliminary data.</text>
</comment>
<keyword evidence="3" id="KW-1185">Reference proteome</keyword>
<reference evidence="2 3" key="1">
    <citation type="submission" date="2023-03" db="EMBL/GenBank/DDBJ databases">
        <title>High recombination rates correlate with genetic variation in Cardiocondyla obscurior ants.</title>
        <authorList>
            <person name="Errbii M."/>
        </authorList>
    </citation>
    <scope>NUCLEOTIDE SEQUENCE [LARGE SCALE GENOMIC DNA]</scope>
    <source>
        <strain evidence="2">Alpha-2009</strain>
        <tissue evidence="2">Whole body</tissue>
    </source>
</reference>
<protein>
    <submittedName>
        <fullName evidence="2">Uncharacterized protein</fullName>
    </submittedName>
</protein>
<feature type="region of interest" description="Disordered" evidence="1">
    <location>
        <begin position="63"/>
        <end position="104"/>
    </location>
</feature>
<proteinExistence type="predicted"/>
<gene>
    <name evidence="2" type="ORF">PUN28_007035</name>
</gene>
<feature type="compositionally biased region" description="Basic and acidic residues" evidence="1">
    <location>
        <begin position="69"/>
        <end position="98"/>
    </location>
</feature>
<sequence>MTYYHCYSAPFYYRSSFPSSRRSSLNDNTRMRVRTHGGAFNRLSRDMHARVCAACVPARIRRSSYGIQRRKDGRREREKKREARGRDDTRRDEREARRIMRVST</sequence>
<evidence type="ECO:0000313" key="2">
    <source>
        <dbReference type="EMBL" id="KAL0121968.1"/>
    </source>
</evidence>
<evidence type="ECO:0000313" key="3">
    <source>
        <dbReference type="Proteomes" id="UP001430953"/>
    </source>
</evidence>
<dbReference type="EMBL" id="JADYXP020000006">
    <property type="protein sequence ID" value="KAL0121968.1"/>
    <property type="molecule type" value="Genomic_DNA"/>
</dbReference>
<accession>A0AAW2G351</accession>
<evidence type="ECO:0000256" key="1">
    <source>
        <dbReference type="SAM" id="MobiDB-lite"/>
    </source>
</evidence>
<name>A0AAW2G351_9HYME</name>
<organism evidence="2 3">
    <name type="scientific">Cardiocondyla obscurior</name>
    <dbReference type="NCBI Taxonomy" id="286306"/>
    <lineage>
        <taxon>Eukaryota</taxon>
        <taxon>Metazoa</taxon>
        <taxon>Ecdysozoa</taxon>
        <taxon>Arthropoda</taxon>
        <taxon>Hexapoda</taxon>
        <taxon>Insecta</taxon>
        <taxon>Pterygota</taxon>
        <taxon>Neoptera</taxon>
        <taxon>Endopterygota</taxon>
        <taxon>Hymenoptera</taxon>
        <taxon>Apocrita</taxon>
        <taxon>Aculeata</taxon>
        <taxon>Formicoidea</taxon>
        <taxon>Formicidae</taxon>
        <taxon>Myrmicinae</taxon>
        <taxon>Cardiocondyla</taxon>
    </lineage>
</organism>
<dbReference type="Proteomes" id="UP001430953">
    <property type="component" value="Unassembled WGS sequence"/>
</dbReference>